<dbReference type="Proteomes" id="UP000676601">
    <property type="component" value="Unassembled WGS sequence"/>
</dbReference>
<evidence type="ECO:0000313" key="2">
    <source>
        <dbReference type="Proteomes" id="UP000676601"/>
    </source>
</evidence>
<proteinExistence type="predicted"/>
<keyword evidence="2" id="KW-1185">Reference proteome</keyword>
<accession>A0ABQ4L557</accession>
<comment type="caution">
    <text evidence="1">The sequence shown here is derived from an EMBL/GenBank/DDBJ whole genome shotgun (WGS) entry which is preliminary data.</text>
</comment>
<gene>
    <name evidence="1" type="ORF">J21TS7_00670</name>
</gene>
<dbReference type="EMBL" id="BORU01000001">
    <property type="protein sequence ID" value="GIO51749.1"/>
    <property type="molecule type" value="Genomic_DNA"/>
</dbReference>
<evidence type="ECO:0000313" key="1">
    <source>
        <dbReference type="EMBL" id="GIO51749.1"/>
    </source>
</evidence>
<protein>
    <submittedName>
        <fullName evidence="1">Uncharacterized protein</fullName>
    </submittedName>
</protein>
<sequence>MPSITDALRARGIGSSQGISQTDLTALIDVTNAAEANNDAIKTDVVNKLNTLNPALNLTTAASWSTIRAAIGGIQYRGAQTITPGPGDISIPAGYHSGGGKVSGVSVPVANVLAGTTIAGQTGTMTNRGEVTITPGPADQSIPAGYHNGAGVVKGVVVPTSKLVEGNTVAGQAGTLKDYSRAKLGTGTTYVAAVSARGDNGGILVVEPQTGYYTTGLNATNFGSISTYDANYIPANILSGKSIFGVAGTAPGAGQYYEHGISYQSYKTTGTFYTDVITGIRKGGGAIITENQGYIMLYVSAQTGYGMLAYDQARISLVLIDDVTGTEVSTLYTQWYSYDSPGSAEWRVDSIVIDRVNERIKVRLNGATIYGTWTVFTAATNNPVSLKIKHSLSVNSNAGINGGLYTAYTLQAFVVQA</sequence>
<name>A0ABQ4L557_9BACL</name>
<dbReference type="RefSeq" id="WP_212982363.1">
    <property type="nucleotide sequence ID" value="NZ_BORU01000001.1"/>
</dbReference>
<reference evidence="1 2" key="1">
    <citation type="submission" date="2021-03" db="EMBL/GenBank/DDBJ databases">
        <title>Antimicrobial resistance genes in bacteria isolated from Japanese honey, and their potential for conferring macrolide and lincosamide resistance in the American foulbrood pathogen Paenibacillus larvae.</title>
        <authorList>
            <person name="Okamoto M."/>
            <person name="Kumagai M."/>
            <person name="Kanamori H."/>
            <person name="Takamatsu D."/>
        </authorList>
    </citation>
    <scope>NUCLEOTIDE SEQUENCE [LARGE SCALE GENOMIC DNA]</scope>
    <source>
        <strain evidence="1 2">J21TS7</strain>
    </source>
</reference>
<organism evidence="1 2">
    <name type="scientific">Paenibacillus cineris</name>
    <dbReference type="NCBI Taxonomy" id="237530"/>
    <lineage>
        <taxon>Bacteria</taxon>
        <taxon>Bacillati</taxon>
        <taxon>Bacillota</taxon>
        <taxon>Bacilli</taxon>
        <taxon>Bacillales</taxon>
        <taxon>Paenibacillaceae</taxon>
        <taxon>Paenibacillus</taxon>
    </lineage>
</organism>